<keyword evidence="1" id="KW-0472">Membrane</keyword>
<keyword evidence="1" id="KW-0812">Transmembrane</keyword>
<protein>
    <submittedName>
        <fullName evidence="2">Uncharacterized protein</fullName>
    </submittedName>
</protein>
<proteinExistence type="predicted"/>
<dbReference type="RefSeq" id="WP_260997222.1">
    <property type="nucleotide sequence ID" value="NZ_CP054475.1"/>
</dbReference>
<keyword evidence="3" id="KW-1185">Reference proteome</keyword>
<dbReference type="EMBL" id="CP054475">
    <property type="protein sequence ID" value="UXD88490.1"/>
    <property type="molecule type" value="Genomic_DNA"/>
</dbReference>
<dbReference type="Proteomes" id="UP001065322">
    <property type="component" value="Chromosome"/>
</dbReference>
<evidence type="ECO:0000313" key="2">
    <source>
        <dbReference type="EMBL" id="UXD88490.1"/>
    </source>
</evidence>
<sequence length="87" mass="9824">MSLLPLLILALMLLGICLFVLYGSWSVVLFWQLRQLLRQPPAAGDKAQKRRLGQEKALRLLLLSARRWLGRALLLLLIPVAAALFSF</sequence>
<keyword evidence="1" id="KW-1133">Transmembrane helix</keyword>
<gene>
    <name evidence="2" type="ORF">HUF19_14105</name>
</gene>
<feature type="transmembrane region" description="Helical" evidence="1">
    <location>
        <begin position="6"/>
        <end position="31"/>
    </location>
</feature>
<evidence type="ECO:0000256" key="1">
    <source>
        <dbReference type="SAM" id="Phobius"/>
    </source>
</evidence>
<accession>A0ABY6AD02</accession>
<evidence type="ECO:0000313" key="3">
    <source>
        <dbReference type="Proteomes" id="UP001065322"/>
    </source>
</evidence>
<organism evidence="2 3">
    <name type="scientific">Thalassolituus hydrocarboniclasticus</name>
    <dbReference type="NCBI Taxonomy" id="2742796"/>
    <lineage>
        <taxon>Bacteria</taxon>
        <taxon>Pseudomonadati</taxon>
        <taxon>Pseudomonadota</taxon>
        <taxon>Gammaproteobacteria</taxon>
        <taxon>Oceanospirillales</taxon>
        <taxon>Oceanospirillaceae</taxon>
        <taxon>Thalassolituus</taxon>
    </lineage>
</organism>
<feature type="transmembrane region" description="Helical" evidence="1">
    <location>
        <begin position="68"/>
        <end position="86"/>
    </location>
</feature>
<reference evidence="3" key="1">
    <citation type="submission" date="2020-06" db="EMBL/GenBank/DDBJ databases">
        <title>Thalassolituus marinus alknpb1M-1, a hydrocarbon-degrading bacterium isolated from the deep-sea overlying water using an in-situ strategy from the South China Sea basin.</title>
        <authorList>
            <person name="Dong C."/>
            <person name="Chen Y."/>
            <person name="Shao Z."/>
        </authorList>
    </citation>
    <scope>NUCLEOTIDE SEQUENCE [LARGE SCALE GENOMIC DNA]</scope>
    <source>
        <strain evidence="3">alknpb1M-1</strain>
    </source>
</reference>
<name>A0ABY6AD02_9GAMM</name>